<sequence length="103" mass="11239">MAWLQKLCGEAAIGEVSKRTRNVYLSHLVLEMQEGRLMPPFLEYPPEGKLPLAVDVFGPESASVKSALYLSSALAPAAPTPPPFCLDRPRSIFSEPSMTLLPL</sequence>
<dbReference type="EMBL" id="OD007670">
    <property type="protein sequence ID" value="CAD7414228.1"/>
    <property type="molecule type" value="Genomic_DNA"/>
</dbReference>
<proteinExistence type="predicted"/>
<organism evidence="2">
    <name type="scientific">Timema poppense</name>
    <name type="common">Walking stick</name>
    <dbReference type="NCBI Taxonomy" id="170557"/>
    <lineage>
        <taxon>Eukaryota</taxon>
        <taxon>Metazoa</taxon>
        <taxon>Ecdysozoa</taxon>
        <taxon>Arthropoda</taxon>
        <taxon>Hexapoda</taxon>
        <taxon>Insecta</taxon>
        <taxon>Pterygota</taxon>
        <taxon>Neoptera</taxon>
        <taxon>Polyneoptera</taxon>
        <taxon>Phasmatodea</taxon>
        <taxon>Timematodea</taxon>
        <taxon>Timematoidea</taxon>
        <taxon>Timematidae</taxon>
        <taxon>Timema</taxon>
    </lineage>
</organism>
<gene>
    <name evidence="2" type="ORF">TPSB3V08_LOCUS9539</name>
</gene>
<dbReference type="AlphaFoldDB" id="A0A7R9HAV0"/>
<dbReference type="Pfam" id="PF14846">
    <property type="entry name" value="DUF4485"/>
    <property type="match status" value="1"/>
</dbReference>
<accession>A0A7R9HAV0</accession>
<evidence type="ECO:0000313" key="2">
    <source>
        <dbReference type="EMBL" id="CAD7414228.1"/>
    </source>
</evidence>
<reference evidence="2" key="1">
    <citation type="submission" date="2020-11" db="EMBL/GenBank/DDBJ databases">
        <authorList>
            <person name="Tran Van P."/>
        </authorList>
    </citation>
    <scope>NUCLEOTIDE SEQUENCE</scope>
</reference>
<feature type="domain" description="DUF4485" evidence="1">
    <location>
        <begin position="2"/>
        <end position="51"/>
    </location>
</feature>
<protein>
    <recommendedName>
        <fullName evidence="1">DUF4485 domain-containing protein</fullName>
    </recommendedName>
</protein>
<evidence type="ECO:0000259" key="1">
    <source>
        <dbReference type="Pfam" id="PF14846"/>
    </source>
</evidence>
<dbReference type="InterPro" id="IPR027831">
    <property type="entry name" value="DUF4485"/>
</dbReference>
<name>A0A7R9HAV0_TIMPO</name>